<accession>A0A0B4XL55</accession>
<comment type="subcellular location">
    <subcellularLocation>
        <location evidence="1">Cell inner membrane</location>
    </subcellularLocation>
</comment>
<proteinExistence type="predicted"/>
<keyword evidence="6" id="KW-0653">Protein transport</keyword>
<evidence type="ECO:0000256" key="8">
    <source>
        <dbReference type="ARBA" id="ARBA00023136"/>
    </source>
</evidence>
<evidence type="ECO:0000256" key="6">
    <source>
        <dbReference type="ARBA" id="ARBA00022927"/>
    </source>
</evidence>
<protein>
    <recommendedName>
        <fullName evidence="10">Type II secretion system protein GspC N-terminal domain-containing protein</fullName>
    </recommendedName>
</protein>
<dbReference type="KEGG" id="apac:S7S_12760"/>
<reference evidence="11 12" key="1">
    <citation type="journal article" date="2012" name="J. Bacteriol.">
        <title>Genome sequence of an alkane-degrading bacterium, Alcanivorax pacificus type strain W11-5, isolated from deep sea sediment.</title>
        <authorList>
            <person name="Lai Q."/>
            <person name="Shao Z."/>
        </authorList>
    </citation>
    <scope>NUCLEOTIDE SEQUENCE [LARGE SCALE GENOMIC DNA]</scope>
    <source>
        <strain evidence="11 12">W11-5</strain>
    </source>
</reference>
<dbReference type="HOGENOM" id="CLU_1033035_0_0_6"/>
<evidence type="ECO:0000256" key="7">
    <source>
        <dbReference type="ARBA" id="ARBA00022989"/>
    </source>
</evidence>
<feature type="chain" id="PRO_5002111957" description="Type II secretion system protein GspC N-terminal domain-containing protein" evidence="9">
    <location>
        <begin position="20"/>
        <end position="269"/>
    </location>
</feature>
<dbReference type="GO" id="GO:0005886">
    <property type="term" value="C:plasma membrane"/>
    <property type="evidence" value="ECO:0007669"/>
    <property type="project" value="UniProtKB-SubCell"/>
</dbReference>
<evidence type="ECO:0000256" key="2">
    <source>
        <dbReference type="ARBA" id="ARBA00022448"/>
    </source>
</evidence>
<keyword evidence="7" id="KW-1133">Transmembrane helix</keyword>
<dbReference type="SUPFAM" id="SSF50156">
    <property type="entry name" value="PDZ domain-like"/>
    <property type="match status" value="1"/>
</dbReference>
<evidence type="ECO:0000313" key="11">
    <source>
        <dbReference type="EMBL" id="AJD48964.1"/>
    </source>
</evidence>
<evidence type="ECO:0000256" key="9">
    <source>
        <dbReference type="SAM" id="SignalP"/>
    </source>
</evidence>
<dbReference type="Proteomes" id="UP000006764">
    <property type="component" value="Chromosome"/>
</dbReference>
<dbReference type="OrthoDB" id="5574088at2"/>
<name>A0A0B4XL55_9GAMM</name>
<evidence type="ECO:0000256" key="3">
    <source>
        <dbReference type="ARBA" id="ARBA00022475"/>
    </source>
</evidence>
<evidence type="ECO:0000259" key="10">
    <source>
        <dbReference type="Pfam" id="PF11356"/>
    </source>
</evidence>
<dbReference type="InterPro" id="IPR024961">
    <property type="entry name" value="T2SS_GspC_N"/>
</dbReference>
<evidence type="ECO:0000313" key="12">
    <source>
        <dbReference type="Proteomes" id="UP000006764"/>
    </source>
</evidence>
<evidence type="ECO:0000256" key="1">
    <source>
        <dbReference type="ARBA" id="ARBA00004533"/>
    </source>
</evidence>
<keyword evidence="4" id="KW-0997">Cell inner membrane</keyword>
<feature type="domain" description="Type II secretion system protein GspC N-terminal" evidence="10">
    <location>
        <begin position="43"/>
        <end position="134"/>
    </location>
</feature>
<keyword evidence="2" id="KW-0813">Transport</keyword>
<dbReference type="Pfam" id="PF11356">
    <property type="entry name" value="T2SSC"/>
    <property type="match status" value="1"/>
</dbReference>
<evidence type="ECO:0000256" key="4">
    <source>
        <dbReference type="ARBA" id="ARBA00022519"/>
    </source>
</evidence>
<gene>
    <name evidence="11" type="ORF">S7S_12760</name>
</gene>
<dbReference type="Gene3D" id="2.30.42.10">
    <property type="match status" value="1"/>
</dbReference>
<evidence type="ECO:0000256" key="5">
    <source>
        <dbReference type="ARBA" id="ARBA00022692"/>
    </source>
</evidence>
<keyword evidence="8" id="KW-0472">Membrane</keyword>
<dbReference type="AlphaFoldDB" id="A0A0B4XL55"/>
<dbReference type="STRING" id="391936.S7S_12760"/>
<keyword evidence="3" id="KW-1003">Cell membrane</keyword>
<dbReference type="GO" id="GO:0015031">
    <property type="term" value="P:protein transport"/>
    <property type="evidence" value="ECO:0007669"/>
    <property type="project" value="UniProtKB-KW"/>
</dbReference>
<dbReference type="EMBL" id="CP004387">
    <property type="protein sequence ID" value="AJD48964.1"/>
    <property type="molecule type" value="Genomic_DNA"/>
</dbReference>
<organism evidence="11 12">
    <name type="scientific">Isoalcanivorax pacificus W11-5</name>
    <dbReference type="NCBI Taxonomy" id="391936"/>
    <lineage>
        <taxon>Bacteria</taxon>
        <taxon>Pseudomonadati</taxon>
        <taxon>Pseudomonadota</taxon>
        <taxon>Gammaproteobacteria</taxon>
        <taxon>Oceanospirillales</taxon>
        <taxon>Alcanivoracaceae</taxon>
        <taxon>Isoalcanivorax</taxon>
    </lineage>
</organism>
<keyword evidence="5" id="KW-0812">Transmembrane</keyword>
<dbReference type="InterPro" id="IPR036034">
    <property type="entry name" value="PDZ_sf"/>
</dbReference>
<keyword evidence="12" id="KW-1185">Reference proteome</keyword>
<feature type="signal peptide" evidence="9">
    <location>
        <begin position="1"/>
        <end position="19"/>
    </location>
</feature>
<dbReference type="RefSeq" id="WP_008740322.1">
    <property type="nucleotide sequence ID" value="NZ_CP004387.1"/>
</dbReference>
<sequence>MKVSGAVIIAFCLSLVSFAMLENRHPDEGKGEGATETPDNEEKSIISDSLFPLVEKSPAAKLPSSNLPELASPLPKPGSPLRLLALFQTYDQAQASAVILHPEIGAYRYHVGDEIDRTRVLAAILPDRILVREGESMEVFHLEPLSTASAALPDNEDERAVLSMPLSEAEQKKQNILKHFDLYPVSDSMPSGYIVGDKFPEDAAKSTGVKAGDVLVSVNGYPVGEDNSDYLAWISFQATQKASIVISRDGKDFVIYYPEDIVGAQGQGG</sequence>
<keyword evidence="9" id="KW-0732">Signal</keyword>